<comment type="caution">
    <text evidence="2">The sequence shown here is derived from an EMBL/GenBank/DDBJ whole genome shotgun (WGS) entry which is preliminary data.</text>
</comment>
<evidence type="ECO:0000259" key="1">
    <source>
        <dbReference type="Pfam" id="PF13462"/>
    </source>
</evidence>
<dbReference type="SUPFAM" id="SSF52833">
    <property type="entry name" value="Thioredoxin-like"/>
    <property type="match status" value="1"/>
</dbReference>
<dbReference type="InterPro" id="IPR036249">
    <property type="entry name" value="Thioredoxin-like_sf"/>
</dbReference>
<name>A0A8G2CIQ0_ACIRU</name>
<keyword evidence="3" id="KW-1185">Reference proteome</keyword>
<protein>
    <submittedName>
        <fullName evidence="2">Thioredoxin</fullName>
    </submittedName>
</protein>
<reference evidence="2 3" key="1">
    <citation type="submission" date="2017-01" db="EMBL/GenBank/DDBJ databases">
        <authorList>
            <person name="Varghese N."/>
            <person name="Submissions S."/>
        </authorList>
    </citation>
    <scope>NUCLEOTIDE SEQUENCE [LARGE SCALE GENOMIC DNA]</scope>
    <source>
        <strain evidence="2 3">ATCC 35905</strain>
    </source>
</reference>
<sequence>MTNRIRAALFAVGSIAIAAVLVAVLHHPKPKPADDANPPVIQTPFTAASLIRAGDPVFGNPAAAVTIMDFYDIRCPPCRRMNVRFNRLMKSDHDFRYVPVDYPILGKPSVLGTKALFAAALQHKYRPLRHILMRQKRKPTLAILKADAQTAGIDWPSLKAAMNGPAVTARLAANLARGHGLGLKYVPSWYIGHQRIIGSISYADLVKTVDQAEQRERQAGNGQAAAASHKS</sequence>
<dbReference type="OrthoDB" id="9780147at2"/>
<dbReference type="Gene3D" id="3.40.30.10">
    <property type="entry name" value="Glutaredoxin"/>
    <property type="match status" value="1"/>
</dbReference>
<dbReference type="AlphaFoldDB" id="A0A8G2CIQ0"/>
<dbReference type="EMBL" id="FTNE01000003">
    <property type="protein sequence ID" value="SIQ32175.1"/>
    <property type="molecule type" value="Genomic_DNA"/>
</dbReference>
<gene>
    <name evidence="2" type="ORF">SAMN05421828_103189</name>
</gene>
<evidence type="ECO:0000313" key="2">
    <source>
        <dbReference type="EMBL" id="SIQ32175.1"/>
    </source>
</evidence>
<dbReference type="Proteomes" id="UP000186308">
    <property type="component" value="Unassembled WGS sequence"/>
</dbReference>
<organism evidence="2 3">
    <name type="scientific">Acidiphilium rubrum</name>
    <dbReference type="NCBI Taxonomy" id="526"/>
    <lineage>
        <taxon>Bacteria</taxon>
        <taxon>Pseudomonadati</taxon>
        <taxon>Pseudomonadota</taxon>
        <taxon>Alphaproteobacteria</taxon>
        <taxon>Acetobacterales</taxon>
        <taxon>Acidocellaceae</taxon>
        <taxon>Acidiphilium</taxon>
    </lineage>
</organism>
<dbReference type="RefSeq" id="WP_029312821.1">
    <property type="nucleotide sequence ID" value="NZ_FTNE01000003.1"/>
</dbReference>
<accession>A0A8G2CIQ0</accession>
<dbReference type="Pfam" id="PF13462">
    <property type="entry name" value="Thioredoxin_4"/>
    <property type="match status" value="1"/>
</dbReference>
<proteinExistence type="predicted"/>
<feature type="domain" description="Thioredoxin-like fold" evidence="1">
    <location>
        <begin position="54"/>
        <end position="210"/>
    </location>
</feature>
<evidence type="ECO:0000313" key="3">
    <source>
        <dbReference type="Proteomes" id="UP000186308"/>
    </source>
</evidence>
<dbReference type="InterPro" id="IPR012336">
    <property type="entry name" value="Thioredoxin-like_fold"/>
</dbReference>